<accession>A9MFR4</accession>
<reference evidence="1 2" key="1">
    <citation type="submission" date="2007-11" db="EMBL/GenBank/DDBJ databases">
        <authorList>
            <consortium name="The Salmonella enterica serovar Arizonae Genome Sequencing Project"/>
            <person name="McClelland M."/>
            <person name="Sanderson E.K."/>
            <person name="Porwollik S."/>
            <person name="Spieth J."/>
            <person name="Clifton W.S."/>
            <person name="Fulton R."/>
            <person name="Chunyan W."/>
            <person name="Wollam A."/>
            <person name="Shah N."/>
            <person name="Pepin K."/>
            <person name="Bhonagiri V."/>
            <person name="Nash W."/>
            <person name="Johnson M."/>
            <person name="Thiruvilangam P."/>
            <person name="Wilson R."/>
        </authorList>
    </citation>
    <scope>NUCLEOTIDE SEQUENCE [LARGE SCALE GENOMIC DNA]</scope>
    <source>
        <strain evidence="2">ATCC BAA-731 / CDC346-86 / RSK2980</strain>
    </source>
</reference>
<name>A9MFR4_SALAR</name>
<protein>
    <submittedName>
        <fullName evidence="1">Uncharacterized protein</fullName>
    </submittedName>
</protein>
<dbReference type="STRING" id="41514.SARI_03297"/>
<organism evidence="1 2">
    <name type="scientific">Salmonella arizonae (strain ATCC BAA-731 / CDC346-86 / RSK2980)</name>
    <dbReference type="NCBI Taxonomy" id="41514"/>
    <lineage>
        <taxon>Bacteria</taxon>
        <taxon>Pseudomonadati</taxon>
        <taxon>Pseudomonadota</taxon>
        <taxon>Gammaproteobacteria</taxon>
        <taxon>Enterobacterales</taxon>
        <taxon>Enterobacteriaceae</taxon>
        <taxon>Salmonella</taxon>
    </lineage>
</organism>
<evidence type="ECO:0000313" key="1">
    <source>
        <dbReference type="EMBL" id="ABX23130.1"/>
    </source>
</evidence>
<dbReference type="HOGENOM" id="CLU_3029763_0_0_6"/>
<sequence>MSRWFFLLVHYSQRVIPDEDIQHPGHSPSPRSQLITSRLPKIRRSPVIFWDVVYY</sequence>
<proteinExistence type="predicted"/>
<dbReference type="EMBL" id="CP000880">
    <property type="protein sequence ID" value="ABX23130.1"/>
    <property type="molecule type" value="Genomic_DNA"/>
</dbReference>
<evidence type="ECO:0000313" key="2">
    <source>
        <dbReference type="Proteomes" id="UP000002084"/>
    </source>
</evidence>
<keyword evidence="2" id="KW-1185">Reference proteome</keyword>
<dbReference type="Proteomes" id="UP000002084">
    <property type="component" value="Chromosome"/>
</dbReference>
<dbReference type="AlphaFoldDB" id="A9MFR4"/>
<gene>
    <name evidence="1" type="ordered locus">SARI_03297</name>
</gene>
<dbReference type="KEGG" id="ses:SARI_03297"/>